<proteinExistence type="predicted"/>
<dbReference type="RefSeq" id="XP_001299877.1">
    <property type="nucleotide sequence ID" value="XM_001299876.1"/>
</dbReference>
<feature type="domain" description="RRM" evidence="4">
    <location>
        <begin position="93"/>
        <end position="173"/>
    </location>
</feature>
<dbReference type="EMBL" id="DS114541">
    <property type="protein sequence ID" value="EAX86947.1"/>
    <property type="molecule type" value="Genomic_DNA"/>
</dbReference>
<feature type="domain" description="RRM" evidence="4">
    <location>
        <begin position="6"/>
        <end position="82"/>
    </location>
</feature>
<evidence type="ECO:0000313" key="5">
    <source>
        <dbReference type="EMBL" id="EAX86947.1"/>
    </source>
</evidence>
<dbReference type="eggNOG" id="KOG0123">
    <property type="taxonomic scope" value="Eukaryota"/>
</dbReference>
<dbReference type="SUPFAM" id="SSF54928">
    <property type="entry name" value="RNA-binding domain, RBD"/>
    <property type="match status" value="2"/>
</dbReference>
<dbReference type="InParanoid" id="A2G7C0"/>
<accession>A2G7C0</accession>
<dbReference type="OrthoDB" id="266020at2759"/>
<dbReference type="VEuPathDB" id="TrichDB:TVAG_110950"/>
<protein>
    <recommendedName>
        <fullName evidence="4">RRM domain-containing protein</fullName>
    </recommendedName>
</protein>
<reference evidence="5" key="1">
    <citation type="submission" date="2006-10" db="EMBL/GenBank/DDBJ databases">
        <authorList>
            <person name="Amadeo P."/>
            <person name="Zhao Q."/>
            <person name="Wortman J."/>
            <person name="Fraser-Liggett C."/>
            <person name="Carlton J."/>
        </authorList>
    </citation>
    <scope>NUCLEOTIDE SEQUENCE</scope>
    <source>
        <strain evidence="5">G3</strain>
    </source>
</reference>
<sequence length="485" mass="55864">MFQSEAVIYISDIPATYTEDKMREIFSKYGEIEQILLRKYRSVDFQYSFIQYKAKEQAEKAFDEANFMRLETSSIFIQFMSPKIRQLRFSSDNAVLISGVSPETTNKSFYDKYKSFGKIIFSYLVQNKGYGYIQYETKKAAKAATESDANITNYTYKPLAKAFQEVVVNDVSEEAFPGIKSLFEKLGEIKNIEKVDKSYYIRFADHKAADSAFLFFNMCIVGSSIVKVDMSPRETDYFHYYLLEAATHMGDEDSFVKVALKNLPNTVTCGQHVREICEKYGAVQAPRLNLNEKWESLGTATCTMMSHQDALNVIEGLKRDNSQIIAARSMSIDEAKLYKEVSDLKIYRDQTNSSKDRQFLVTEPKELKLIKDEFKSAMRVDLCGSLALVMFKTTELMDAAVSNYNGKFGSLLFFEKVDSMALPPLGKSWPPQQRFPFRNNVRDRFMRKVLAMRPDFNENKFKDVTPEVARFLLGHEKVMNAWLDE</sequence>
<gene>
    <name evidence="5" type="ORF">TVAG_110950</name>
</gene>
<dbReference type="Proteomes" id="UP000001542">
    <property type="component" value="Unassembled WGS sequence"/>
</dbReference>
<dbReference type="SMART" id="SM00360">
    <property type="entry name" value="RRM"/>
    <property type="match status" value="4"/>
</dbReference>
<dbReference type="GO" id="GO:0003723">
    <property type="term" value="F:RNA binding"/>
    <property type="evidence" value="ECO:0007669"/>
    <property type="project" value="UniProtKB-UniRule"/>
</dbReference>
<dbReference type="CDD" id="cd00590">
    <property type="entry name" value="RRM_SF"/>
    <property type="match status" value="3"/>
</dbReference>
<dbReference type="InterPro" id="IPR012677">
    <property type="entry name" value="Nucleotide-bd_a/b_plait_sf"/>
</dbReference>
<dbReference type="InterPro" id="IPR000504">
    <property type="entry name" value="RRM_dom"/>
</dbReference>
<keyword evidence="1" id="KW-0677">Repeat</keyword>
<keyword evidence="6" id="KW-1185">Reference proteome</keyword>
<dbReference type="SMR" id="A2G7C0"/>
<dbReference type="PROSITE" id="PS50102">
    <property type="entry name" value="RRM"/>
    <property type="match status" value="2"/>
</dbReference>
<evidence type="ECO:0000256" key="2">
    <source>
        <dbReference type="ARBA" id="ARBA00022884"/>
    </source>
</evidence>
<dbReference type="Gene3D" id="3.30.70.330">
    <property type="match status" value="3"/>
</dbReference>
<dbReference type="AlphaFoldDB" id="A2G7C0"/>
<reference evidence="5" key="2">
    <citation type="journal article" date="2007" name="Science">
        <title>Draft genome sequence of the sexually transmitted pathogen Trichomonas vaginalis.</title>
        <authorList>
            <person name="Carlton J.M."/>
            <person name="Hirt R.P."/>
            <person name="Silva J.C."/>
            <person name="Delcher A.L."/>
            <person name="Schatz M."/>
            <person name="Zhao Q."/>
            <person name="Wortman J.R."/>
            <person name="Bidwell S.L."/>
            <person name="Alsmark U.C.M."/>
            <person name="Besteiro S."/>
            <person name="Sicheritz-Ponten T."/>
            <person name="Noel C.J."/>
            <person name="Dacks J.B."/>
            <person name="Foster P.G."/>
            <person name="Simillion C."/>
            <person name="Van de Peer Y."/>
            <person name="Miranda-Saavedra D."/>
            <person name="Barton G.J."/>
            <person name="Westrop G.D."/>
            <person name="Mueller S."/>
            <person name="Dessi D."/>
            <person name="Fiori P.L."/>
            <person name="Ren Q."/>
            <person name="Paulsen I."/>
            <person name="Zhang H."/>
            <person name="Bastida-Corcuera F.D."/>
            <person name="Simoes-Barbosa A."/>
            <person name="Brown M.T."/>
            <person name="Hayes R.D."/>
            <person name="Mukherjee M."/>
            <person name="Okumura C.Y."/>
            <person name="Schneider R."/>
            <person name="Smith A.J."/>
            <person name="Vanacova S."/>
            <person name="Villalvazo M."/>
            <person name="Haas B.J."/>
            <person name="Pertea M."/>
            <person name="Feldblyum T.V."/>
            <person name="Utterback T.R."/>
            <person name="Shu C.L."/>
            <person name="Osoegawa K."/>
            <person name="de Jong P.J."/>
            <person name="Hrdy I."/>
            <person name="Horvathova L."/>
            <person name="Zubacova Z."/>
            <person name="Dolezal P."/>
            <person name="Malik S.B."/>
            <person name="Logsdon J.M. Jr."/>
            <person name="Henze K."/>
            <person name="Gupta A."/>
            <person name="Wang C.C."/>
            <person name="Dunne R.L."/>
            <person name="Upcroft J.A."/>
            <person name="Upcroft P."/>
            <person name="White O."/>
            <person name="Salzberg S.L."/>
            <person name="Tang P."/>
            <person name="Chiu C.-H."/>
            <person name="Lee Y.-S."/>
            <person name="Embley T.M."/>
            <person name="Coombs G.H."/>
            <person name="Mottram J.C."/>
            <person name="Tachezy J."/>
            <person name="Fraser-Liggett C.M."/>
            <person name="Johnson P.J."/>
        </authorList>
    </citation>
    <scope>NUCLEOTIDE SEQUENCE [LARGE SCALE GENOMIC DNA]</scope>
    <source>
        <strain evidence="5">G3</strain>
    </source>
</reference>
<name>A2G7C0_TRIV3</name>
<dbReference type="Pfam" id="PF00076">
    <property type="entry name" value="RRM_1"/>
    <property type="match status" value="2"/>
</dbReference>
<evidence type="ECO:0000256" key="1">
    <source>
        <dbReference type="ARBA" id="ARBA00022737"/>
    </source>
</evidence>
<evidence type="ECO:0000313" key="6">
    <source>
        <dbReference type="Proteomes" id="UP000001542"/>
    </source>
</evidence>
<dbReference type="PANTHER" id="PTHR24012">
    <property type="entry name" value="RNA BINDING PROTEIN"/>
    <property type="match status" value="1"/>
</dbReference>
<evidence type="ECO:0000256" key="3">
    <source>
        <dbReference type="PROSITE-ProRule" id="PRU00176"/>
    </source>
</evidence>
<dbReference type="InterPro" id="IPR035979">
    <property type="entry name" value="RBD_domain_sf"/>
</dbReference>
<organism evidence="5 6">
    <name type="scientific">Trichomonas vaginalis (strain ATCC PRA-98 / G3)</name>
    <dbReference type="NCBI Taxonomy" id="412133"/>
    <lineage>
        <taxon>Eukaryota</taxon>
        <taxon>Metamonada</taxon>
        <taxon>Parabasalia</taxon>
        <taxon>Trichomonadida</taxon>
        <taxon>Trichomonadidae</taxon>
        <taxon>Trichomonas</taxon>
    </lineage>
</organism>
<dbReference type="VEuPathDB" id="TrichDB:TVAGG3_0378760"/>
<keyword evidence="2 3" id="KW-0694">RNA-binding</keyword>
<evidence type="ECO:0000259" key="4">
    <source>
        <dbReference type="PROSITE" id="PS50102"/>
    </source>
</evidence>
<dbReference type="KEGG" id="tva:4744593"/>
<dbReference type="STRING" id="5722.A2G7C0"/>